<dbReference type="Ensembl" id="ENSSFOT00015014733.2">
    <property type="protein sequence ID" value="ENSSFOP00015014560.2"/>
    <property type="gene ID" value="ENSSFOG00015009382.2"/>
</dbReference>
<dbReference type="AlphaFoldDB" id="A0A8C9RLV4"/>
<organism evidence="4 5">
    <name type="scientific">Scleropages formosus</name>
    <name type="common">Asian bonytongue</name>
    <name type="synonym">Osteoglossum formosum</name>
    <dbReference type="NCBI Taxonomy" id="113540"/>
    <lineage>
        <taxon>Eukaryota</taxon>
        <taxon>Metazoa</taxon>
        <taxon>Chordata</taxon>
        <taxon>Craniata</taxon>
        <taxon>Vertebrata</taxon>
        <taxon>Euteleostomi</taxon>
        <taxon>Actinopterygii</taxon>
        <taxon>Neopterygii</taxon>
        <taxon>Teleostei</taxon>
        <taxon>Osteoglossocephala</taxon>
        <taxon>Osteoglossomorpha</taxon>
        <taxon>Osteoglossiformes</taxon>
        <taxon>Osteoglossidae</taxon>
        <taxon>Scleropages</taxon>
    </lineage>
</organism>
<keyword evidence="2" id="KW-0325">Glycoprotein</keyword>
<protein>
    <recommendedName>
        <fullName evidence="3">Ig-like domain-containing protein</fullName>
    </recommendedName>
</protein>
<dbReference type="InterPro" id="IPR003599">
    <property type="entry name" value="Ig_sub"/>
</dbReference>
<evidence type="ECO:0000313" key="5">
    <source>
        <dbReference type="Proteomes" id="UP000694397"/>
    </source>
</evidence>
<accession>A0A8C9RLV4</accession>
<feature type="domain" description="Ig-like" evidence="3">
    <location>
        <begin position="112"/>
        <end position="222"/>
    </location>
</feature>
<dbReference type="GeneTree" id="ENSGT00990000205362"/>
<dbReference type="InterPro" id="IPR036179">
    <property type="entry name" value="Ig-like_dom_sf"/>
</dbReference>
<dbReference type="InterPro" id="IPR003597">
    <property type="entry name" value="Ig_C1-set"/>
</dbReference>
<dbReference type="Proteomes" id="UP000694397">
    <property type="component" value="Chromosome 10"/>
</dbReference>
<sequence length="228" mass="25405">FVHIFILVSIIEHSGRKYSLKTILQPPEIRAEIGKPATLSCKFNYSEDQKIYVTFSRTRDQTKSDINGTQNTTCSPLASKERLFLCETYFNTNNIRLEDEGVYYCKVGIPTPGKVLTGTGNGTKLSLYVDIKPGGPLVSGHESSLNCSASGFYPQNISVLWSYRGQQVPPSNVSFKTEKIRDGTFQLLSEFRFRPTAADHGAQCSCTVSHPYWTISRTASIPLNVECE</sequence>
<dbReference type="CDD" id="cd00098">
    <property type="entry name" value="IgC1"/>
    <property type="match status" value="1"/>
</dbReference>
<evidence type="ECO:0000256" key="2">
    <source>
        <dbReference type="ARBA" id="ARBA00023180"/>
    </source>
</evidence>
<dbReference type="Pfam" id="PF07654">
    <property type="entry name" value="C1-set"/>
    <property type="match status" value="1"/>
</dbReference>
<dbReference type="InterPro" id="IPR013106">
    <property type="entry name" value="Ig_V-set"/>
</dbReference>
<reference evidence="4" key="2">
    <citation type="submission" date="2025-08" db="UniProtKB">
        <authorList>
            <consortium name="Ensembl"/>
        </authorList>
    </citation>
    <scope>IDENTIFICATION</scope>
</reference>
<dbReference type="PROSITE" id="PS50835">
    <property type="entry name" value="IG_LIKE"/>
    <property type="match status" value="1"/>
</dbReference>
<reference evidence="4 5" key="1">
    <citation type="submission" date="2019-04" db="EMBL/GenBank/DDBJ databases">
        <authorList>
            <consortium name="Wellcome Sanger Institute Data Sharing"/>
        </authorList>
    </citation>
    <scope>NUCLEOTIDE SEQUENCE [LARGE SCALE GENOMIC DNA]</scope>
</reference>
<evidence type="ECO:0000313" key="4">
    <source>
        <dbReference type="Ensembl" id="ENSSFOP00015014560.2"/>
    </source>
</evidence>
<evidence type="ECO:0000256" key="1">
    <source>
        <dbReference type="ARBA" id="ARBA00023157"/>
    </source>
</evidence>
<proteinExistence type="predicted"/>
<reference evidence="4" key="3">
    <citation type="submission" date="2025-09" db="UniProtKB">
        <authorList>
            <consortium name="Ensembl"/>
        </authorList>
    </citation>
    <scope>IDENTIFICATION</scope>
</reference>
<dbReference type="SMART" id="SM00409">
    <property type="entry name" value="IG"/>
    <property type="match status" value="2"/>
</dbReference>
<dbReference type="PANTHER" id="PTHR19971">
    <property type="entry name" value="SIGNAL-REGULATORY PROTEIN BETA"/>
    <property type="match status" value="1"/>
</dbReference>
<keyword evidence="5" id="KW-1185">Reference proteome</keyword>
<name>A0A8C9RLV4_SCLFO</name>
<keyword evidence="1" id="KW-1015">Disulfide bond</keyword>
<dbReference type="InterPro" id="IPR007110">
    <property type="entry name" value="Ig-like_dom"/>
</dbReference>
<dbReference type="InterPro" id="IPR013783">
    <property type="entry name" value="Ig-like_fold"/>
</dbReference>
<dbReference type="InterPro" id="IPR051755">
    <property type="entry name" value="Ig-like_CS_Receptor"/>
</dbReference>
<evidence type="ECO:0000259" key="3">
    <source>
        <dbReference type="PROSITE" id="PS50835"/>
    </source>
</evidence>
<dbReference type="SUPFAM" id="SSF48726">
    <property type="entry name" value="Immunoglobulin"/>
    <property type="match status" value="2"/>
</dbReference>
<dbReference type="Pfam" id="PF07686">
    <property type="entry name" value="V-set"/>
    <property type="match status" value="1"/>
</dbReference>
<dbReference type="Gene3D" id="2.60.40.10">
    <property type="entry name" value="Immunoglobulins"/>
    <property type="match status" value="2"/>
</dbReference>
<dbReference type="OrthoDB" id="8827538at2759"/>
<dbReference type="SMART" id="SM00407">
    <property type="entry name" value="IGc1"/>
    <property type="match status" value="1"/>
</dbReference>